<dbReference type="RefSeq" id="WP_246003329.1">
    <property type="nucleotide sequence ID" value="NZ_RKHO01000001.1"/>
</dbReference>
<dbReference type="AlphaFoldDB" id="A0A3N2CQC8"/>
<dbReference type="Pfam" id="PF04977">
    <property type="entry name" value="DivIC"/>
    <property type="match status" value="1"/>
</dbReference>
<keyword evidence="3" id="KW-0812">Transmembrane</keyword>
<reference evidence="4 5" key="1">
    <citation type="submission" date="2018-11" db="EMBL/GenBank/DDBJ databases">
        <title>Sequencing the genomes of 1000 actinobacteria strains.</title>
        <authorList>
            <person name="Klenk H.-P."/>
        </authorList>
    </citation>
    <scope>NUCLEOTIDE SEQUENCE [LARGE SCALE GENOMIC DNA]</scope>
    <source>
        <strain evidence="4 5">DSM 12652</strain>
    </source>
</reference>
<keyword evidence="3" id="KW-1133">Transmembrane helix</keyword>
<feature type="coiled-coil region" evidence="1">
    <location>
        <begin position="83"/>
        <end position="110"/>
    </location>
</feature>
<dbReference type="InterPro" id="IPR007060">
    <property type="entry name" value="FtsL/DivIC"/>
</dbReference>
<organism evidence="4 5">
    <name type="scientific">Nocardioides aurantiacus</name>
    <dbReference type="NCBI Taxonomy" id="86796"/>
    <lineage>
        <taxon>Bacteria</taxon>
        <taxon>Bacillati</taxon>
        <taxon>Actinomycetota</taxon>
        <taxon>Actinomycetes</taxon>
        <taxon>Propionibacteriales</taxon>
        <taxon>Nocardioidaceae</taxon>
        <taxon>Nocardioides</taxon>
    </lineage>
</organism>
<evidence type="ECO:0000313" key="4">
    <source>
        <dbReference type="EMBL" id="ROR89727.1"/>
    </source>
</evidence>
<evidence type="ECO:0000313" key="5">
    <source>
        <dbReference type="Proteomes" id="UP000281738"/>
    </source>
</evidence>
<feature type="region of interest" description="Disordered" evidence="2">
    <location>
        <begin position="1"/>
        <end position="49"/>
    </location>
</feature>
<feature type="region of interest" description="Disordered" evidence="2">
    <location>
        <begin position="166"/>
        <end position="195"/>
    </location>
</feature>
<comment type="caution">
    <text evidence="4">The sequence shown here is derived from an EMBL/GenBank/DDBJ whole genome shotgun (WGS) entry which is preliminary data.</text>
</comment>
<gene>
    <name evidence="4" type="ORF">EDD33_0556</name>
</gene>
<feature type="compositionally biased region" description="Basic residues" evidence="2">
    <location>
        <begin position="1"/>
        <end position="15"/>
    </location>
</feature>
<accession>A0A3N2CQC8</accession>
<proteinExistence type="predicted"/>
<keyword evidence="1" id="KW-0175">Coiled coil</keyword>
<sequence>MATRHPQRGSRRTSRTGRPVSTPRHLPGNLRPRASGGTRERQDPRAPRPRFTQRMAVLVLVVAVLVVSYASSMRAFLDQRSHIADLRAQIAGSEREIAGLEREKRRWQDDAYVEAQARERFGWVMPGETSYQVIDRDGKPLERTDELTDPDSVEEEVTDAWWDKVWGSVETADHPEKVPTPPSELDTPEQPADGS</sequence>
<evidence type="ECO:0000256" key="3">
    <source>
        <dbReference type="SAM" id="Phobius"/>
    </source>
</evidence>
<feature type="transmembrane region" description="Helical" evidence="3">
    <location>
        <begin position="55"/>
        <end position="77"/>
    </location>
</feature>
<keyword evidence="5" id="KW-1185">Reference proteome</keyword>
<keyword evidence="4" id="KW-0131">Cell cycle</keyword>
<dbReference type="Proteomes" id="UP000281738">
    <property type="component" value="Unassembled WGS sequence"/>
</dbReference>
<dbReference type="GO" id="GO:0051301">
    <property type="term" value="P:cell division"/>
    <property type="evidence" value="ECO:0007669"/>
    <property type="project" value="UniProtKB-KW"/>
</dbReference>
<keyword evidence="4" id="KW-0132">Cell division</keyword>
<dbReference type="EMBL" id="RKHO01000001">
    <property type="protein sequence ID" value="ROR89727.1"/>
    <property type="molecule type" value="Genomic_DNA"/>
</dbReference>
<evidence type="ECO:0000256" key="1">
    <source>
        <dbReference type="SAM" id="Coils"/>
    </source>
</evidence>
<protein>
    <submittedName>
        <fullName evidence="4">Cell division protein FtsB</fullName>
    </submittedName>
</protein>
<evidence type="ECO:0000256" key="2">
    <source>
        <dbReference type="SAM" id="MobiDB-lite"/>
    </source>
</evidence>
<name>A0A3N2CQC8_9ACTN</name>
<keyword evidence="3" id="KW-0472">Membrane</keyword>